<keyword evidence="2" id="KW-0472">Membrane</keyword>
<keyword evidence="1" id="KW-0238">DNA-binding</keyword>
<dbReference type="Gene3D" id="1.10.260.40">
    <property type="entry name" value="lambda repressor-like DNA-binding domains"/>
    <property type="match status" value="1"/>
</dbReference>
<dbReference type="SUPFAM" id="SSF47413">
    <property type="entry name" value="lambda repressor-like DNA-binding domains"/>
    <property type="match status" value="1"/>
</dbReference>
<keyword evidence="2" id="KW-0812">Transmembrane</keyword>
<keyword evidence="2" id="KW-1133">Transmembrane helix</keyword>
<sequence length="168" mass="18847">MKIGLKLQQQRILHNMSQNDLAEKLHISRQSISKWENGGSLPSFSNVVAISDLFEISLDELIRGDEELMDKFKDDGKIRLTHVETIIFGGIGLGIVLLIILKLFKIPNDIIEAGVLFVAFAGELGILMNLEWRYVNRSLTKKAVFFGVIVMAMTVINLLLSMWIGFTG</sequence>
<evidence type="ECO:0000313" key="5">
    <source>
        <dbReference type="Proteomes" id="UP000234653"/>
    </source>
</evidence>
<name>A0A2K9HJ44_9LACO</name>
<dbReference type="STRING" id="1423720.FC67_GL000779"/>
<evidence type="ECO:0000259" key="3">
    <source>
        <dbReference type="PROSITE" id="PS50943"/>
    </source>
</evidence>
<reference evidence="4 5" key="1">
    <citation type="submission" date="2016-12" db="EMBL/GenBank/DDBJ databases">
        <title>The whole genome sequencing and assembly of Lactobacillus alimentarius DSM 20249T strain.</title>
        <authorList>
            <person name="Lee Y.-J."/>
            <person name="Yi H."/>
            <person name="Bahn Y.-S."/>
            <person name="Kim J.F."/>
            <person name="Lee D.-W."/>
        </authorList>
    </citation>
    <scope>NUCLEOTIDE SEQUENCE [LARGE SCALE GENOMIC DNA]</scope>
    <source>
        <strain evidence="4 5">DSM 20249</strain>
    </source>
</reference>
<protein>
    <recommendedName>
        <fullName evidence="3">HTH cro/C1-type domain-containing protein</fullName>
    </recommendedName>
</protein>
<dbReference type="PANTHER" id="PTHR46558:SF15">
    <property type="entry name" value="HELIX-TURN-HELIX DOMAIN PROTEIN"/>
    <property type="match status" value="1"/>
</dbReference>
<evidence type="ECO:0000256" key="1">
    <source>
        <dbReference type="ARBA" id="ARBA00023125"/>
    </source>
</evidence>
<dbReference type="SMART" id="SM00530">
    <property type="entry name" value="HTH_XRE"/>
    <property type="match status" value="1"/>
</dbReference>
<dbReference type="OrthoDB" id="9805856at2"/>
<feature type="transmembrane region" description="Helical" evidence="2">
    <location>
        <begin position="110"/>
        <end position="132"/>
    </location>
</feature>
<dbReference type="CDD" id="cd00093">
    <property type="entry name" value="HTH_XRE"/>
    <property type="match status" value="1"/>
</dbReference>
<dbReference type="PANTHER" id="PTHR46558">
    <property type="entry name" value="TRACRIPTIONAL REGULATORY PROTEIN-RELATED-RELATED"/>
    <property type="match status" value="1"/>
</dbReference>
<dbReference type="InterPro" id="IPR010982">
    <property type="entry name" value="Lambda_DNA-bd_dom_sf"/>
</dbReference>
<gene>
    <name evidence="4" type="ORF">LA20249_09560</name>
</gene>
<feature type="transmembrane region" description="Helical" evidence="2">
    <location>
        <begin position="86"/>
        <end position="104"/>
    </location>
</feature>
<dbReference type="Pfam" id="PF01381">
    <property type="entry name" value="HTH_3"/>
    <property type="match status" value="1"/>
</dbReference>
<organism evidence="4 5">
    <name type="scientific">Companilactobacillus alimentarius DSM 20249</name>
    <dbReference type="NCBI Taxonomy" id="1423720"/>
    <lineage>
        <taxon>Bacteria</taxon>
        <taxon>Bacillati</taxon>
        <taxon>Bacillota</taxon>
        <taxon>Bacilli</taxon>
        <taxon>Lactobacillales</taxon>
        <taxon>Lactobacillaceae</taxon>
        <taxon>Companilactobacillus</taxon>
    </lineage>
</organism>
<dbReference type="EMBL" id="CP018867">
    <property type="protein sequence ID" value="AUI72408.1"/>
    <property type="molecule type" value="Genomic_DNA"/>
</dbReference>
<dbReference type="Proteomes" id="UP000234653">
    <property type="component" value="Chromosome"/>
</dbReference>
<feature type="domain" description="HTH cro/C1-type" evidence="3">
    <location>
        <begin position="7"/>
        <end position="61"/>
    </location>
</feature>
<dbReference type="GO" id="GO:0003677">
    <property type="term" value="F:DNA binding"/>
    <property type="evidence" value="ECO:0007669"/>
    <property type="project" value="UniProtKB-KW"/>
</dbReference>
<dbReference type="InterPro" id="IPR001387">
    <property type="entry name" value="Cro/C1-type_HTH"/>
</dbReference>
<feature type="transmembrane region" description="Helical" evidence="2">
    <location>
        <begin position="144"/>
        <end position="166"/>
    </location>
</feature>
<dbReference type="AlphaFoldDB" id="A0A2K9HJ44"/>
<evidence type="ECO:0000313" key="4">
    <source>
        <dbReference type="EMBL" id="AUI72408.1"/>
    </source>
</evidence>
<dbReference type="RefSeq" id="WP_057738968.1">
    <property type="nucleotide sequence ID" value="NZ_AZDQ01000030.1"/>
</dbReference>
<proteinExistence type="predicted"/>
<accession>A0A2K9HJ44</accession>
<dbReference type="KEGG" id="lali:LA20249_09560"/>
<evidence type="ECO:0000256" key="2">
    <source>
        <dbReference type="SAM" id="Phobius"/>
    </source>
</evidence>
<keyword evidence="5" id="KW-1185">Reference proteome</keyword>
<dbReference type="PROSITE" id="PS50943">
    <property type="entry name" value="HTH_CROC1"/>
    <property type="match status" value="1"/>
</dbReference>